<evidence type="ECO:0000256" key="6">
    <source>
        <dbReference type="ARBA" id="ARBA00023015"/>
    </source>
</evidence>
<dbReference type="InterPro" id="IPR013087">
    <property type="entry name" value="Znf_C2H2_type"/>
</dbReference>
<dbReference type="Proteomes" id="UP000308267">
    <property type="component" value="Unassembled WGS sequence"/>
</dbReference>
<keyword evidence="6" id="KW-0805">Transcription regulation</keyword>
<feature type="compositionally biased region" description="Basic and acidic residues" evidence="10">
    <location>
        <begin position="367"/>
        <end position="379"/>
    </location>
</feature>
<protein>
    <recommendedName>
        <fullName evidence="11">C2H2-type domain-containing protein</fullName>
    </recommendedName>
</protein>
<evidence type="ECO:0000256" key="9">
    <source>
        <dbReference type="PROSITE-ProRule" id="PRU00042"/>
    </source>
</evidence>
<sequence>MTRITPKFSLGFIDLKNIFNDIPTGYTPTNAPDESFRDFSKLENLDTPTPLENPDTETVFVYSVNTGAAESHGSMATDTRQPLHYCKPEPCSEVGYTTTFGTTDGLLLTPQQQQQQTISFCYPDDYQTIEQKQCMIHQSRHIQITSSTQYSPSCPTYTTPPTQNDLRNDTTSVCTLQSCASLPPPYATSPPSNSSAPALYTNTTELICNADPPSYLVQQPSCRESTPFGQLRVISPTPPSDRNPTEASTFVEKASASIQNCMLFDVCECPQLKKEDNAGTKSLKCTKVLEKAFLCEFPNCVKRFARVDELKRHQRTHSDVKQFVCDICQKGFTRSDHLMTHRRTHTGERPYPCWYCDRRFARSDERNRHAKVHSREKTGRSRKPRVSKVKTVTTGLIPSAEVPTVWLNNLSLMT</sequence>
<dbReference type="GO" id="GO:0008270">
    <property type="term" value="F:zinc ion binding"/>
    <property type="evidence" value="ECO:0007669"/>
    <property type="project" value="UniProtKB-KW"/>
</dbReference>
<dbReference type="PANTHER" id="PTHR23235">
    <property type="entry name" value="KRUEPPEL-LIKE TRANSCRIPTION FACTOR"/>
    <property type="match status" value="1"/>
</dbReference>
<evidence type="ECO:0000256" key="7">
    <source>
        <dbReference type="ARBA" id="ARBA00023163"/>
    </source>
</evidence>
<dbReference type="STRING" id="147828.A0A4S2L2M0"/>
<dbReference type="GO" id="GO:0000978">
    <property type="term" value="F:RNA polymerase II cis-regulatory region sequence-specific DNA binding"/>
    <property type="evidence" value="ECO:0007669"/>
    <property type="project" value="TreeGrafter"/>
</dbReference>
<feature type="domain" description="C2H2-type" evidence="11">
    <location>
        <begin position="351"/>
        <end position="378"/>
    </location>
</feature>
<keyword evidence="5" id="KW-0862">Zinc</keyword>
<evidence type="ECO:0000256" key="5">
    <source>
        <dbReference type="ARBA" id="ARBA00022833"/>
    </source>
</evidence>
<dbReference type="EMBL" id="SJOL01009557">
    <property type="protein sequence ID" value="TGZ56953.1"/>
    <property type="molecule type" value="Genomic_DNA"/>
</dbReference>
<evidence type="ECO:0000256" key="3">
    <source>
        <dbReference type="ARBA" id="ARBA00022723"/>
    </source>
</evidence>
<dbReference type="GO" id="GO:0005634">
    <property type="term" value="C:nucleus"/>
    <property type="evidence" value="ECO:0007669"/>
    <property type="project" value="UniProtKB-SubCell"/>
</dbReference>
<evidence type="ECO:0000313" key="12">
    <source>
        <dbReference type="EMBL" id="TGZ56953.1"/>
    </source>
</evidence>
<dbReference type="PANTHER" id="PTHR23235:SF155">
    <property type="entry name" value="EARLY GROWTH RESPONSE 4-RELATED"/>
    <property type="match status" value="1"/>
</dbReference>
<evidence type="ECO:0000256" key="2">
    <source>
        <dbReference type="ARBA" id="ARBA00006991"/>
    </source>
</evidence>
<comment type="subcellular location">
    <subcellularLocation>
        <location evidence="1">Nucleus</location>
    </subcellularLocation>
</comment>
<evidence type="ECO:0000256" key="10">
    <source>
        <dbReference type="SAM" id="MobiDB-lite"/>
    </source>
</evidence>
<feature type="region of interest" description="Disordered" evidence="10">
    <location>
        <begin position="367"/>
        <end position="389"/>
    </location>
</feature>
<dbReference type="AlphaFoldDB" id="A0A4S2L2M0"/>
<reference evidence="12 13" key="1">
    <citation type="journal article" date="2019" name="BMC Genomics">
        <title>New insights from Opisthorchis felineus genome: update on genomics of the epidemiologically important liver flukes.</title>
        <authorList>
            <person name="Ershov N.I."/>
            <person name="Mordvinov V.A."/>
            <person name="Prokhortchouk E.B."/>
            <person name="Pakharukova M.Y."/>
            <person name="Gunbin K.V."/>
            <person name="Ustyantsev K."/>
            <person name="Genaev M.A."/>
            <person name="Blinov A.G."/>
            <person name="Mazur A."/>
            <person name="Boulygina E."/>
            <person name="Tsygankova S."/>
            <person name="Khrameeva E."/>
            <person name="Chekanov N."/>
            <person name="Fan G."/>
            <person name="Xiao A."/>
            <person name="Zhang H."/>
            <person name="Xu X."/>
            <person name="Yang H."/>
            <person name="Solovyev V."/>
            <person name="Lee S.M."/>
            <person name="Liu X."/>
            <person name="Afonnikov D.A."/>
            <person name="Skryabin K.G."/>
        </authorList>
    </citation>
    <scope>NUCLEOTIDE SEQUENCE [LARGE SCALE GENOMIC DNA]</scope>
    <source>
        <strain evidence="12">AK-0245</strain>
        <tissue evidence="12">Whole organism</tissue>
    </source>
</reference>
<evidence type="ECO:0000256" key="1">
    <source>
        <dbReference type="ARBA" id="ARBA00004123"/>
    </source>
</evidence>
<proteinExistence type="inferred from homology"/>
<evidence type="ECO:0000256" key="4">
    <source>
        <dbReference type="ARBA" id="ARBA00022771"/>
    </source>
</evidence>
<dbReference type="SUPFAM" id="SSF57667">
    <property type="entry name" value="beta-beta-alpha zinc fingers"/>
    <property type="match status" value="2"/>
</dbReference>
<evidence type="ECO:0000256" key="8">
    <source>
        <dbReference type="ARBA" id="ARBA00023242"/>
    </source>
</evidence>
<dbReference type="Gene3D" id="3.30.160.60">
    <property type="entry name" value="Classic Zinc Finger"/>
    <property type="match status" value="3"/>
</dbReference>
<dbReference type="SMART" id="SM00355">
    <property type="entry name" value="ZnF_C2H2"/>
    <property type="match status" value="3"/>
</dbReference>
<gene>
    <name evidence="12" type="ORF">CRM22_010053</name>
</gene>
<accession>A0A4S2L2M0</accession>
<keyword evidence="3" id="KW-0479">Metal-binding</keyword>
<comment type="caution">
    <text evidence="12">The sequence shown here is derived from an EMBL/GenBank/DDBJ whole genome shotgun (WGS) entry which is preliminary data.</text>
</comment>
<keyword evidence="4 9" id="KW-0863">Zinc-finger</keyword>
<feature type="domain" description="C2H2-type" evidence="11">
    <location>
        <begin position="293"/>
        <end position="322"/>
    </location>
</feature>
<organism evidence="12 13">
    <name type="scientific">Opisthorchis felineus</name>
    <dbReference type="NCBI Taxonomy" id="147828"/>
    <lineage>
        <taxon>Eukaryota</taxon>
        <taxon>Metazoa</taxon>
        <taxon>Spiralia</taxon>
        <taxon>Lophotrochozoa</taxon>
        <taxon>Platyhelminthes</taxon>
        <taxon>Trematoda</taxon>
        <taxon>Digenea</taxon>
        <taxon>Opisthorchiida</taxon>
        <taxon>Opisthorchiata</taxon>
        <taxon>Opisthorchiidae</taxon>
        <taxon>Opisthorchis</taxon>
    </lineage>
</organism>
<dbReference type="Pfam" id="PF00096">
    <property type="entry name" value="zf-C2H2"/>
    <property type="match status" value="3"/>
</dbReference>
<dbReference type="FunFam" id="3.30.160.60:FF:000515">
    <property type="entry name" value="early growth response protein 4"/>
    <property type="match status" value="1"/>
</dbReference>
<keyword evidence="7" id="KW-0804">Transcription</keyword>
<dbReference type="PROSITE" id="PS50157">
    <property type="entry name" value="ZINC_FINGER_C2H2_2"/>
    <property type="match status" value="3"/>
</dbReference>
<comment type="similarity">
    <text evidence="2">Belongs to the krueppel C2H2-type zinc-finger protein family.</text>
</comment>
<dbReference type="PROSITE" id="PS00028">
    <property type="entry name" value="ZINC_FINGER_C2H2_1"/>
    <property type="match status" value="3"/>
</dbReference>
<feature type="domain" description="C2H2-type" evidence="11">
    <location>
        <begin position="323"/>
        <end position="350"/>
    </location>
</feature>
<name>A0A4S2L2M0_OPIFE</name>
<evidence type="ECO:0000259" key="11">
    <source>
        <dbReference type="PROSITE" id="PS50157"/>
    </source>
</evidence>
<keyword evidence="8" id="KW-0539">Nucleus</keyword>
<dbReference type="GO" id="GO:0000981">
    <property type="term" value="F:DNA-binding transcription factor activity, RNA polymerase II-specific"/>
    <property type="evidence" value="ECO:0007669"/>
    <property type="project" value="TreeGrafter"/>
</dbReference>
<keyword evidence="13" id="KW-1185">Reference proteome</keyword>
<dbReference type="InterPro" id="IPR036236">
    <property type="entry name" value="Znf_C2H2_sf"/>
</dbReference>
<dbReference type="OrthoDB" id="3437960at2759"/>
<evidence type="ECO:0000313" key="13">
    <source>
        <dbReference type="Proteomes" id="UP000308267"/>
    </source>
</evidence>